<dbReference type="GO" id="GO:0098662">
    <property type="term" value="P:inorganic cation transmembrane transport"/>
    <property type="evidence" value="ECO:0007669"/>
    <property type="project" value="TreeGrafter"/>
</dbReference>
<evidence type="ECO:0000256" key="4">
    <source>
        <dbReference type="ARBA" id="ARBA00023065"/>
    </source>
</evidence>
<dbReference type="PANTHER" id="PTHR32468:SF77">
    <property type="entry name" value="CATION_H+ EXCHANGER 3"/>
    <property type="match status" value="1"/>
</dbReference>
<dbReference type="GO" id="GO:0006813">
    <property type="term" value="P:potassium ion transport"/>
    <property type="evidence" value="ECO:0007669"/>
    <property type="project" value="UniProtKB-KW"/>
</dbReference>
<evidence type="ECO:0000256" key="1">
    <source>
        <dbReference type="ARBA" id="ARBA00022448"/>
    </source>
</evidence>
<accession>A0A392R9T0</accession>
<keyword evidence="6" id="KW-1185">Reference proteome</keyword>
<evidence type="ECO:0000313" key="6">
    <source>
        <dbReference type="Proteomes" id="UP000265520"/>
    </source>
</evidence>
<organism evidence="5 6">
    <name type="scientific">Trifolium medium</name>
    <dbReference type="NCBI Taxonomy" id="97028"/>
    <lineage>
        <taxon>Eukaryota</taxon>
        <taxon>Viridiplantae</taxon>
        <taxon>Streptophyta</taxon>
        <taxon>Embryophyta</taxon>
        <taxon>Tracheophyta</taxon>
        <taxon>Spermatophyta</taxon>
        <taxon>Magnoliopsida</taxon>
        <taxon>eudicotyledons</taxon>
        <taxon>Gunneridae</taxon>
        <taxon>Pentapetalae</taxon>
        <taxon>rosids</taxon>
        <taxon>fabids</taxon>
        <taxon>Fabales</taxon>
        <taxon>Fabaceae</taxon>
        <taxon>Papilionoideae</taxon>
        <taxon>50 kb inversion clade</taxon>
        <taxon>NPAAA clade</taxon>
        <taxon>Hologalegina</taxon>
        <taxon>IRL clade</taxon>
        <taxon>Trifolieae</taxon>
        <taxon>Trifolium</taxon>
    </lineage>
</organism>
<keyword evidence="4" id="KW-0406">Ion transport</keyword>
<sequence>MRILMIFIGGPDDREALAIAWRMSKHPWTRLTMVRILLC</sequence>
<evidence type="ECO:0000256" key="3">
    <source>
        <dbReference type="ARBA" id="ARBA00022958"/>
    </source>
</evidence>
<dbReference type="GO" id="GO:0012505">
    <property type="term" value="C:endomembrane system"/>
    <property type="evidence" value="ECO:0007669"/>
    <property type="project" value="TreeGrafter"/>
</dbReference>
<keyword evidence="3" id="KW-0630">Potassium</keyword>
<dbReference type="GO" id="GO:0006885">
    <property type="term" value="P:regulation of pH"/>
    <property type="evidence" value="ECO:0007669"/>
    <property type="project" value="TreeGrafter"/>
</dbReference>
<dbReference type="EMBL" id="LXQA010203526">
    <property type="protein sequence ID" value="MCI33331.1"/>
    <property type="molecule type" value="Genomic_DNA"/>
</dbReference>
<comment type="caution">
    <text evidence="5">The sequence shown here is derived from an EMBL/GenBank/DDBJ whole genome shotgun (WGS) entry which is preliminary data.</text>
</comment>
<keyword evidence="1" id="KW-0813">Transport</keyword>
<feature type="non-terminal residue" evidence="5">
    <location>
        <position position="39"/>
    </location>
</feature>
<dbReference type="PANTHER" id="PTHR32468">
    <property type="entry name" value="CATION/H + ANTIPORTER"/>
    <property type="match status" value="1"/>
</dbReference>
<dbReference type="Proteomes" id="UP000265520">
    <property type="component" value="Unassembled WGS sequence"/>
</dbReference>
<dbReference type="AlphaFoldDB" id="A0A392R9T0"/>
<dbReference type="InterPro" id="IPR050794">
    <property type="entry name" value="CPA2_transporter"/>
</dbReference>
<protein>
    <submittedName>
        <fullName evidence="5">Cation/H(+) antiporter 15-like</fullName>
    </submittedName>
</protein>
<keyword evidence="2" id="KW-0633">Potassium transport</keyword>
<proteinExistence type="predicted"/>
<reference evidence="5 6" key="1">
    <citation type="journal article" date="2018" name="Front. Plant Sci.">
        <title>Red Clover (Trifolium pratense) and Zigzag Clover (T. medium) - A Picture of Genomic Similarities and Differences.</title>
        <authorList>
            <person name="Dluhosova J."/>
            <person name="Istvanek J."/>
            <person name="Nedelnik J."/>
            <person name="Repkova J."/>
        </authorList>
    </citation>
    <scope>NUCLEOTIDE SEQUENCE [LARGE SCALE GENOMIC DNA]</scope>
    <source>
        <strain evidence="6">cv. 10/8</strain>
        <tissue evidence="5">Leaf</tissue>
    </source>
</reference>
<name>A0A392R9T0_9FABA</name>
<evidence type="ECO:0000313" key="5">
    <source>
        <dbReference type="EMBL" id="MCI33331.1"/>
    </source>
</evidence>
<evidence type="ECO:0000256" key="2">
    <source>
        <dbReference type="ARBA" id="ARBA00022538"/>
    </source>
</evidence>